<evidence type="ECO:0000313" key="1">
    <source>
        <dbReference type="EMBL" id="MBC8599552.1"/>
    </source>
</evidence>
<sequence length="293" mass="33372">MSQEYAALIIDLRNSRSYTDSDRFLIQTHMIQVLDFLNKAFSGDILRTVEFSAGDEIQGLFSTGESAYLFYRFFSIWLYPVRIRAGIGIGNWNLQMKGRGTTSQDGEVYHNARNAIRCTDPTLGYPVLMYSASRNDRTLNTLMGGAANVTENLSITQNQLFLITEILFPLCLKNDFQWPYDSLAFNRLLIEKSCFDHKISKTDRELPLDHINLTDDSVGQIPARARNDIYRKTEPNAFFVTGGKQRGIPTEAAKILSIKRQTIARSLESGNIYWARSMALTVLYEMNTNMKEV</sequence>
<proteinExistence type="predicted"/>
<reference evidence="1 2" key="1">
    <citation type="submission" date="2020-08" db="EMBL/GenBank/DDBJ databases">
        <title>Genome public.</title>
        <authorList>
            <person name="Liu C."/>
            <person name="Sun Q."/>
        </authorList>
    </citation>
    <scope>NUCLEOTIDE SEQUENCE [LARGE SCALE GENOMIC DNA]</scope>
    <source>
        <strain evidence="1 2">BX10</strain>
    </source>
</reference>
<dbReference type="InterPro" id="IPR032580">
    <property type="entry name" value="SatD"/>
</dbReference>
<dbReference type="RefSeq" id="WP_022272945.1">
    <property type="nucleotide sequence ID" value="NZ_JACRTJ010000022.1"/>
</dbReference>
<organism evidence="1 2">
    <name type="scientific">Enterocloster hominis</name>
    <name type="common">ex Liu et al. 2021</name>
    <dbReference type="NCBI Taxonomy" id="2763663"/>
    <lineage>
        <taxon>Bacteria</taxon>
        <taxon>Bacillati</taxon>
        <taxon>Bacillota</taxon>
        <taxon>Clostridia</taxon>
        <taxon>Lachnospirales</taxon>
        <taxon>Lachnospiraceae</taxon>
        <taxon>Enterocloster</taxon>
    </lineage>
</organism>
<evidence type="ECO:0000313" key="2">
    <source>
        <dbReference type="Proteomes" id="UP000647491"/>
    </source>
</evidence>
<keyword evidence="2" id="KW-1185">Reference proteome</keyword>
<dbReference type="Pfam" id="PF16264">
    <property type="entry name" value="SatD"/>
    <property type="match status" value="1"/>
</dbReference>
<protein>
    <recommendedName>
        <fullName evidence="3">SatD family (SatD)</fullName>
    </recommendedName>
</protein>
<evidence type="ECO:0008006" key="3">
    <source>
        <dbReference type="Google" id="ProtNLM"/>
    </source>
</evidence>
<dbReference type="EMBL" id="JACRTJ010000022">
    <property type="protein sequence ID" value="MBC8599552.1"/>
    <property type="molecule type" value="Genomic_DNA"/>
</dbReference>
<accession>A0ABR7NTY1</accession>
<dbReference type="Proteomes" id="UP000647491">
    <property type="component" value="Unassembled WGS sequence"/>
</dbReference>
<gene>
    <name evidence="1" type="ORF">H8708_10010</name>
</gene>
<name>A0ABR7NTY1_9FIRM</name>
<comment type="caution">
    <text evidence="1">The sequence shown here is derived from an EMBL/GenBank/DDBJ whole genome shotgun (WGS) entry which is preliminary data.</text>
</comment>